<evidence type="ECO:0000256" key="1">
    <source>
        <dbReference type="SAM" id="MobiDB-lite"/>
    </source>
</evidence>
<keyword evidence="2" id="KW-1133">Transmembrane helix</keyword>
<sequence>MDAAVAEPCNSEPSSLEKKSLLQRYREFASGVHLELRASRRPEVRLVNRYAVIMGYQMLAVKVIGYLVLVWSTVVLLGGFVTLLAKKDFWCLAAITVIQSAGVFTALTDDQSAYFWESLPSFDKYLGDLACELREKERSSATFATAIVLRFANLIFLVLYVFILYPVAAVYLYGLFISPVLALMRLAQHDYGNGDADPSKANLKPALILLYSLAMLQGILFLLGGSYIILETIMVKVLAKHYELEDKWGCRSVKQYIVGTRNRCFKDPQFARGRNLITFAVDLLESESPEKFHNGAWLLDKLIKEHKQKLAKRTEKQTRHLERLTERQKQHYLEKLEECQLHVKLNWASRYSYNLFGWQISWFKPTRQEKLLKQMRDMFIEQKDLKTKLIDSASSKSIIQTLLHKLGKRSTEQVNTMECIARIVTYVARDIHLEQFPGEIQCISSLLETSERDWHHNAQAPPSSPKERIISDPHNGGSTTATARASINTQCRQIMLQGLCIFEELASNEDNFKVISNTECLLSKIMVPVSSDLLHLMDHAVWYDIVMGSLKVMRRLMAAPKETGSKLLGEMASNREAISSMQGILQCDNCGLELQKLAMEILTKLFMDTSLRMESASKRSFTEMLLHKFIDDNKDSSIRKLAGEALAKVSLRCESYCMIIIQLNDDVVHSLTKIMLQDENNTYRIIAAKILEGLCIHYTKNDDSCQKLQNAMIEVMPEVLREILRCGSGGEVATERENQNGNSEGNERNNSTSSSQQNDEKPEVGKLQAALLSPIAKVFKNILCCGSREEIRNKTEADGAKPPIEATDLENQNGISEDNERNNSIYSSQQNCEKPEDGKLQAALLSLIARVLYNPISEDQVLSIQLDPVAPGDTALSFVGMLKEIVKKNSQPTPNCLRILKVTSTMVISMMKHGSSYLQEDLEGLMESLSAASKLMVELDIFMLFSSGDDAETKPVRTLTSLVKVAKQLADEKRTN</sequence>
<proteinExistence type="predicted"/>
<dbReference type="SUPFAM" id="SSF48371">
    <property type="entry name" value="ARM repeat"/>
    <property type="match status" value="1"/>
</dbReference>
<organism evidence="3">
    <name type="scientific">Oryza punctata</name>
    <name type="common">Red rice</name>
    <dbReference type="NCBI Taxonomy" id="4537"/>
    <lineage>
        <taxon>Eukaryota</taxon>
        <taxon>Viridiplantae</taxon>
        <taxon>Streptophyta</taxon>
        <taxon>Embryophyta</taxon>
        <taxon>Tracheophyta</taxon>
        <taxon>Spermatophyta</taxon>
        <taxon>Magnoliopsida</taxon>
        <taxon>Liliopsida</taxon>
        <taxon>Poales</taxon>
        <taxon>Poaceae</taxon>
        <taxon>BOP clade</taxon>
        <taxon>Oryzoideae</taxon>
        <taxon>Oryzeae</taxon>
        <taxon>Oryzinae</taxon>
        <taxon>Oryza</taxon>
    </lineage>
</organism>
<keyword evidence="2" id="KW-0472">Membrane</keyword>
<dbReference type="STRING" id="4537.A0A0E0MND6"/>
<dbReference type="PANTHER" id="PTHR33115:SF22">
    <property type="entry name" value="OS12G0449900 PROTEIN"/>
    <property type="match status" value="1"/>
</dbReference>
<feature type="compositionally biased region" description="Low complexity" evidence="1">
    <location>
        <begin position="739"/>
        <end position="755"/>
    </location>
</feature>
<feature type="region of interest" description="Disordered" evidence="1">
    <location>
        <begin position="454"/>
        <end position="481"/>
    </location>
</feature>
<dbReference type="Gene3D" id="1.25.10.10">
    <property type="entry name" value="Leucine-rich Repeat Variant"/>
    <property type="match status" value="1"/>
</dbReference>
<feature type="transmembrane region" description="Helical" evidence="2">
    <location>
        <begin position="208"/>
        <end position="230"/>
    </location>
</feature>
<evidence type="ECO:0000313" key="4">
    <source>
        <dbReference type="Proteomes" id="UP000026962"/>
    </source>
</evidence>
<dbReference type="OMA" id="SAYFWES"/>
<dbReference type="PANTHER" id="PTHR33115">
    <property type="entry name" value="ARM REPEAT SUPERFAMILY PROTEIN"/>
    <property type="match status" value="1"/>
</dbReference>
<feature type="compositionally biased region" description="Polar residues" evidence="1">
    <location>
        <begin position="809"/>
        <end position="822"/>
    </location>
</feature>
<feature type="region of interest" description="Disordered" evidence="1">
    <location>
        <begin position="732"/>
        <end position="765"/>
    </location>
</feature>
<evidence type="ECO:0000256" key="2">
    <source>
        <dbReference type="SAM" id="Phobius"/>
    </source>
</evidence>
<name>A0A0E0MND6_ORYPU</name>
<dbReference type="Proteomes" id="UP000026962">
    <property type="component" value="Chromosome 12"/>
</dbReference>
<feature type="transmembrane region" description="Helical" evidence="2">
    <location>
        <begin position="63"/>
        <end position="85"/>
    </location>
</feature>
<dbReference type="Gramene" id="OPUNC12G13730.1">
    <property type="protein sequence ID" value="OPUNC12G13730.1"/>
    <property type="gene ID" value="OPUNC12G13730"/>
</dbReference>
<keyword evidence="2" id="KW-0812">Transmembrane</keyword>
<dbReference type="InterPro" id="IPR011989">
    <property type="entry name" value="ARM-like"/>
</dbReference>
<evidence type="ECO:0000313" key="3">
    <source>
        <dbReference type="EnsemblPlants" id="OPUNC12G13730.1"/>
    </source>
</evidence>
<dbReference type="AlphaFoldDB" id="A0A0E0MND6"/>
<dbReference type="EnsemblPlants" id="OPUNC12G13730.1">
    <property type="protein sequence ID" value="OPUNC12G13730.1"/>
    <property type="gene ID" value="OPUNC12G13730"/>
</dbReference>
<keyword evidence="4" id="KW-1185">Reference proteome</keyword>
<accession>A0A0E0MND6</accession>
<reference evidence="3" key="1">
    <citation type="submission" date="2015-04" db="UniProtKB">
        <authorList>
            <consortium name="EnsemblPlants"/>
        </authorList>
    </citation>
    <scope>IDENTIFICATION</scope>
</reference>
<protein>
    <submittedName>
        <fullName evidence="3">Uncharacterized protein</fullName>
    </submittedName>
</protein>
<reference evidence="3" key="2">
    <citation type="submission" date="2018-05" db="EMBL/GenBank/DDBJ databases">
        <title>OpunRS2 (Oryza punctata Reference Sequence Version 2).</title>
        <authorList>
            <person name="Zhang J."/>
            <person name="Kudrna D."/>
            <person name="Lee S."/>
            <person name="Talag J."/>
            <person name="Welchert J."/>
            <person name="Wing R.A."/>
        </authorList>
    </citation>
    <scope>NUCLEOTIDE SEQUENCE [LARGE SCALE GENOMIC DNA]</scope>
</reference>
<dbReference type="HOGENOM" id="CLU_009953_1_0_1"/>
<dbReference type="InterPro" id="IPR016024">
    <property type="entry name" value="ARM-type_fold"/>
</dbReference>
<feature type="region of interest" description="Disordered" evidence="1">
    <location>
        <begin position="794"/>
        <end position="822"/>
    </location>
</feature>